<gene>
    <name evidence="1" type="ORF">ALO40_05229</name>
</gene>
<evidence type="ECO:0000313" key="2">
    <source>
        <dbReference type="Proteomes" id="UP000050317"/>
    </source>
</evidence>
<sequence>MIPKENAVMNVHVLDTPVQLPKPDMEIVIGSREKLKRQANALGDIYLPVMKETLRSLLDGKRLMNP</sequence>
<evidence type="ECO:0000313" key="1">
    <source>
        <dbReference type="EMBL" id="KPZ23651.1"/>
    </source>
</evidence>
<comment type="caution">
    <text evidence="1">The sequence shown here is derived from an EMBL/GenBank/DDBJ whole genome shotgun (WGS) entry which is preliminary data.</text>
</comment>
<feature type="non-terminal residue" evidence="1">
    <location>
        <position position="66"/>
    </location>
</feature>
<name>A0A0Q0K9J5_9PSED</name>
<dbReference type="EMBL" id="LJRR01000064">
    <property type="protein sequence ID" value="KPZ23651.1"/>
    <property type="molecule type" value="Genomic_DNA"/>
</dbReference>
<organism evidence="1 2">
    <name type="scientific">Pseudomonas syringae pv. viburni</name>
    <dbReference type="NCBI Taxonomy" id="251703"/>
    <lineage>
        <taxon>Bacteria</taxon>
        <taxon>Pseudomonadati</taxon>
        <taxon>Pseudomonadota</taxon>
        <taxon>Gammaproteobacteria</taxon>
        <taxon>Pseudomonadales</taxon>
        <taxon>Pseudomonadaceae</taxon>
        <taxon>Pseudomonas</taxon>
    </lineage>
</organism>
<accession>A0A0Q0K9J5</accession>
<dbReference type="AlphaFoldDB" id="A0A0Q0K9J5"/>
<protein>
    <submittedName>
        <fullName evidence="1">Binary cytotoxin component</fullName>
    </submittedName>
</protein>
<reference evidence="1 2" key="1">
    <citation type="submission" date="2015-09" db="EMBL/GenBank/DDBJ databases">
        <title>Genome announcement of multiple Pseudomonas syringae strains.</title>
        <authorList>
            <person name="Thakur S."/>
            <person name="Wang P.W."/>
            <person name="Gong Y."/>
            <person name="Weir B.S."/>
            <person name="Guttman D.S."/>
        </authorList>
    </citation>
    <scope>NUCLEOTIDE SEQUENCE [LARGE SCALE GENOMIC DNA]</scope>
    <source>
        <strain evidence="1 2">ICMP3963</strain>
    </source>
</reference>
<dbReference type="Proteomes" id="UP000050317">
    <property type="component" value="Unassembled WGS sequence"/>
</dbReference>
<proteinExistence type="predicted"/>